<organism evidence="4 5">
    <name type="scientific">Zostera marina</name>
    <name type="common">Eelgrass</name>
    <dbReference type="NCBI Taxonomy" id="29655"/>
    <lineage>
        <taxon>Eukaryota</taxon>
        <taxon>Viridiplantae</taxon>
        <taxon>Streptophyta</taxon>
        <taxon>Embryophyta</taxon>
        <taxon>Tracheophyta</taxon>
        <taxon>Spermatophyta</taxon>
        <taxon>Magnoliopsida</taxon>
        <taxon>Liliopsida</taxon>
        <taxon>Zosteraceae</taxon>
        <taxon>Zostera</taxon>
    </lineage>
</organism>
<dbReference type="SFLD" id="SFLDG01135">
    <property type="entry name" value="C1.5.6:_HAD__Beta-PGM__Phospha"/>
    <property type="match status" value="1"/>
</dbReference>
<dbReference type="PANTHER" id="PTHR46193">
    <property type="entry name" value="6-PHOSPHOGLUCONATE PHOSPHATASE"/>
    <property type="match status" value="1"/>
</dbReference>
<dbReference type="CDD" id="cd07505">
    <property type="entry name" value="HAD_BPGM-like"/>
    <property type="match status" value="1"/>
</dbReference>
<dbReference type="NCBIfam" id="TIGR01509">
    <property type="entry name" value="HAD-SF-IA-v3"/>
    <property type="match status" value="1"/>
</dbReference>
<dbReference type="Pfam" id="PF13419">
    <property type="entry name" value="HAD_2"/>
    <property type="match status" value="1"/>
</dbReference>
<dbReference type="PANTHER" id="PTHR46193:SF9">
    <property type="entry name" value="HALOACID DEHALOGENASE-LIKE HYDROLASE DOMAIN-CONTAINING PROTEIN SGPP"/>
    <property type="match status" value="1"/>
</dbReference>
<dbReference type="OMA" id="AFEDSIW"/>
<dbReference type="SUPFAM" id="SSF56784">
    <property type="entry name" value="HAD-like"/>
    <property type="match status" value="1"/>
</dbReference>
<dbReference type="Gene3D" id="3.40.50.1000">
    <property type="entry name" value="HAD superfamily/HAD-like"/>
    <property type="match status" value="1"/>
</dbReference>
<dbReference type="STRING" id="29655.A0A0K9P1Z8"/>
<evidence type="ECO:0000313" key="5">
    <source>
        <dbReference type="Proteomes" id="UP000036987"/>
    </source>
</evidence>
<dbReference type="InterPro" id="IPR041492">
    <property type="entry name" value="HAD_2"/>
</dbReference>
<comment type="cofactor">
    <cofactor evidence="1">
        <name>Mg(2+)</name>
        <dbReference type="ChEBI" id="CHEBI:18420"/>
    </cofactor>
</comment>
<protein>
    <submittedName>
        <fullName evidence="4">Haloacid dehalogenase-like hydrolase domain-containing proteinSgpp</fullName>
    </submittedName>
</protein>
<dbReference type="PRINTS" id="PR00413">
    <property type="entry name" value="HADHALOGNASE"/>
</dbReference>
<evidence type="ECO:0000313" key="4">
    <source>
        <dbReference type="EMBL" id="KMZ63076.1"/>
    </source>
</evidence>
<keyword evidence="2" id="KW-0479">Metal-binding</keyword>
<dbReference type="SFLD" id="SFLDG01129">
    <property type="entry name" value="C1.5:_HAD__Beta-PGM__Phosphata"/>
    <property type="match status" value="1"/>
</dbReference>
<gene>
    <name evidence="4" type="ORF">ZOSMA_42G01150</name>
</gene>
<dbReference type="Proteomes" id="UP000036987">
    <property type="component" value="Unassembled WGS sequence"/>
</dbReference>
<dbReference type="GO" id="GO:0046872">
    <property type="term" value="F:metal ion binding"/>
    <property type="evidence" value="ECO:0007669"/>
    <property type="project" value="UniProtKB-KW"/>
</dbReference>
<dbReference type="Gene3D" id="1.10.150.240">
    <property type="entry name" value="Putative phosphatase, domain 2"/>
    <property type="match status" value="1"/>
</dbReference>
<dbReference type="OrthoDB" id="40579at2759"/>
<dbReference type="AlphaFoldDB" id="A0A0K9P1Z8"/>
<reference evidence="5" key="1">
    <citation type="journal article" date="2016" name="Nature">
        <title>The genome of the seagrass Zostera marina reveals angiosperm adaptation to the sea.</title>
        <authorList>
            <person name="Olsen J.L."/>
            <person name="Rouze P."/>
            <person name="Verhelst B."/>
            <person name="Lin Y.-C."/>
            <person name="Bayer T."/>
            <person name="Collen J."/>
            <person name="Dattolo E."/>
            <person name="De Paoli E."/>
            <person name="Dittami S."/>
            <person name="Maumus F."/>
            <person name="Michel G."/>
            <person name="Kersting A."/>
            <person name="Lauritano C."/>
            <person name="Lohaus R."/>
            <person name="Toepel M."/>
            <person name="Tonon T."/>
            <person name="Vanneste K."/>
            <person name="Amirebrahimi M."/>
            <person name="Brakel J."/>
            <person name="Bostroem C."/>
            <person name="Chovatia M."/>
            <person name="Grimwood J."/>
            <person name="Jenkins J.W."/>
            <person name="Jueterbock A."/>
            <person name="Mraz A."/>
            <person name="Stam W.T."/>
            <person name="Tice H."/>
            <person name="Bornberg-Bauer E."/>
            <person name="Green P.J."/>
            <person name="Pearson G.A."/>
            <person name="Procaccini G."/>
            <person name="Duarte C.M."/>
            <person name="Schmutz J."/>
            <person name="Reusch T.B.H."/>
            <person name="Van de Peer Y."/>
        </authorList>
    </citation>
    <scope>NUCLEOTIDE SEQUENCE [LARGE SCALE GENOMIC DNA]</scope>
    <source>
        <strain evidence="5">cv. Finnish</strain>
    </source>
</reference>
<proteinExistence type="predicted"/>
<evidence type="ECO:0000256" key="1">
    <source>
        <dbReference type="ARBA" id="ARBA00001946"/>
    </source>
</evidence>
<comment type="caution">
    <text evidence="4">The sequence shown here is derived from an EMBL/GenBank/DDBJ whole genome shotgun (WGS) entry which is preliminary data.</text>
</comment>
<evidence type="ECO:0000256" key="2">
    <source>
        <dbReference type="ARBA" id="ARBA00022723"/>
    </source>
</evidence>
<dbReference type="InterPro" id="IPR036412">
    <property type="entry name" value="HAD-like_sf"/>
</dbReference>
<dbReference type="InterPro" id="IPR051600">
    <property type="entry name" value="Beta-PGM-like"/>
</dbReference>
<dbReference type="InterPro" id="IPR023214">
    <property type="entry name" value="HAD_sf"/>
</dbReference>
<dbReference type="InterPro" id="IPR006439">
    <property type="entry name" value="HAD-SF_hydro_IA"/>
</dbReference>
<dbReference type="InterPro" id="IPR023198">
    <property type="entry name" value="PGP-like_dom2"/>
</dbReference>
<accession>A0A0K9P1Z8</accession>
<keyword evidence="3" id="KW-0460">Magnesium</keyword>
<dbReference type="SFLD" id="SFLDS00003">
    <property type="entry name" value="Haloacid_Dehalogenase"/>
    <property type="match status" value="1"/>
</dbReference>
<name>A0A0K9P1Z8_ZOSMR</name>
<keyword evidence="5" id="KW-1185">Reference proteome</keyword>
<dbReference type="GO" id="GO:0016787">
    <property type="term" value="F:hydrolase activity"/>
    <property type="evidence" value="ECO:0007669"/>
    <property type="project" value="UniProtKB-KW"/>
</dbReference>
<keyword evidence="4" id="KW-0378">Hydrolase</keyword>
<evidence type="ECO:0000256" key="3">
    <source>
        <dbReference type="ARBA" id="ARBA00022842"/>
    </source>
</evidence>
<dbReference type="EMBL" id="LFYR01001279">
    <property type="protein sequence ID" value="KMZ63076.1"/>
    <property type="molecule type" value="Genomic_DNA"/>
</dbReference>
<sequence length="252" mass="27947">MTMLSGSQNDDDRKGTLSQIAPLKTILFDIDGTLCDSDPIHFIAFLEVLPKIGFNNGEPITRQFYVDNFSGKHNSDVVKMLFPNDHEAGTKFMEDKEVLVRKLCVEHLKEVKGLTKFCEWIKARGYKRAAVTNAERESAELFIEIAGLTDFFQAVIIGNECERPKPFPDPYLKALEVLGASADNTIIFEDSFTGIQAGVEAGMPVIGLLTGNPEEVLMEAKPAFLIRDYEDPKLWSALEELDRLAPGGGSTE</sequence>